<organism evidence="13 14">
    <name type="scientific">Zhenhengia yiwuensis</name>
    <dbReference type="NCBI Taxonomy" id="2763666"/>
    <lineage>
        <taxon>Bacteria</taxon>
        <taxon>Bacillati</taxon>
        <taxon>Bacillota</taxon>
        <taxon>Clostridia</taxon>
        <taxon>Lachnospirales</taxon>
        <taxon>Lachnospiraceae</taxon>
        <taxon>Zhenhengia</taxon>
    </lineage>
</organism>
<dbReference type="SMART" id="SM00642">
    <property type="entry name" value="Aamy"/>
    <property type="match status" value="1"/>
</dbReference>
<proteinExistence type="inferred from homology"/>
<dbReference type="Pfam" id="PF00128">
    <property type="entry name" value="Alpha-amylase"/>
    <property type="match status" value="1"/>
</dbReference>
<evidence type="ECO:0000256" key="4">
    <source>
        <dbReference type="ARBA" id="ARBA00009000"/>
    </source>
</evidence>
<dbReference type="NCBIfam" id="NF003811">
    <property type="entry name" value="PRK05402.1"/>
    <property type="match status" value="1"/>
</dbReference>
<keyword evidence="9 10" id="KW-0119">Carbohydrate metabolism</keyword>
<dbReference type="PANTHER" id="PTHR43651:SF3">
    <property type="entry name" value="1,4-ALPHA-GLUCAN-BRANCHING ENZYME"/>
    <property type="match status" value="1"/>
</dbReference>
<dbReference type="InterPro" id="IPR006047">
    <property type="entry name" value="GH13_cat_dom"/>
</dbReference>
<sequence length="735" mass="86075">MEQFNLIGQDKRQALLNGESKNPHQLLGLHEYTIDEKMKLTVCIYRPDAKSISIAPVGDKQKKYKLMPVGEGLFFCVLQRRKHRFIYRVFCEDEQGNKWDYIDPYQFESFLSGEDLRLFEVGKHYTLYEKLGAHFTTLGGVKGVSFAVWAPNAKRVSVVGDFNLWDGRRHSMRCLGTNGIWEIFIPEIEVDSCYKYEIKTQDDTLLYKADPYATRSELRPHTASRVYTQDSYKWHDKKWLESRMKKEWHRSPMSIYELHIGSWKMHADGNFYTYRELADELADYIKEMGYTHIELLGILEHPFDGSWGYQVTGYFAPTSRYGTPDDFKYLIDKMHRNKIGVILDWVPAHFPKDAFGLEKFDGTALYEHFLPEQANHPQWGTLIFNYGRKEVCLFLINSALSWFSQYHIDGLRVDAVASMLYLDFGREGGNYIPNRNGGRENLEAIAFLKQLNTVVYEKFQGIMMIAEESTDWAGVTHPVDQGGLGFGFKWNMGWMNDYLKYMGMDPLFRKYEHNKITFSLMYAFSENFILPLSHDEVVHGKSPMIYKMPGDEWKKFANLRVCYGYMFTHPGKKMLFMGNDFAQTNEWTEKEELKWGLLQYEPHRRMQRFVKDLNTFYKEQKSLWQLDDTYDGFEWIDCDNRDQSIVSFIRKGKKEEDYLVVVVNFTPEVRHSYRIGVPERGTYKEILNSDHPIYGGSGVLNTHVVAVDAPWHNQSQHIVIEIPPLAITVLKKEKN</sequence>
<evidence type="ECO:0000313" key="14">
    <source>
        <dbReference type="Proteomes" id="UP000655830"/>
    </source>
</evidence>
<dbReference type="InterPro" id="IPR013783">
    <property type="entry name" value="Ig-like_fold"/>
</dbReference>
<dbReference type="Proteomes" id="UP000655830">
    <property type="component" value="Unassembled WGS sequence"/>
</dbReference>
<name>A0A926ICR5_9FIRM</name>
<keyword evidence="8 10" id="KW-0320">Glycogen biosynthesis</keyword>
<dbReference type="NCBIfam" id="NF008967">
    <property type="entry name" value="PRK12313.1"/>
    <property type="match status" value="1"/>
</dbReference>
<protein>
    <recommendedName>
        <fullName evidence="10">1,4-alpha-glucan branching enzyme GlgB</fullName>
        <ecNumber evidence="10">2.4.1.18</ecNumber>
    </recommendedName>
    <alternativeName>
        <fullName evidence="10">1,4-alpha-D-glucan:1,4-alpha-D-glucan 6-glucosyl-transferase</fullName>
    </alternativeName>
    <alternativeName>
        <fullName evidence="10">Alpha-(1-&gt;4)-glucan branching enzyme</fullName>
    </alternativeName>
    <alternativeName>
        <fullName evidence="10">Glycogen branching enzyme</fullName>
        <shortName evidence="10">BE</shortName>
    </alternativeName>
</protein>
<dbReference type="InterPro" id="IPR037439">
    <property type="entry name" value="Branching_enzy"/>
</dbReference>
<dbReference type="HAMAP" id="MF_00685">
    <property type="entry name" value="GlgB"/>
    <property type="match status" value="1"/>
</dbReference>
<dbReference type="InterPro" id="IPR006407">
    <property type="entry name" value="GlgB"/>
</dbReference>
<dbReference type="FunFam" id="2.60.40.1180:FF:000002">
    <property type="entry name" value="1,4-alpha-glucan branching enzyme GlgB"/>
    <property type="match status" value="1"/>
</dbReference>
<evidence type="ECO:0000256" key="9">
    <source>
        <dbReference type="ARBA" id="ARBA00023277"/>
    </source>
</evidence>
<gene>
    <name evidence="10 13" type="primary">glgB</name>
    <name evidence="13" type="ORF">H8718_00885</name>
</gene>
<evidence type="ECO:0000256" key="8">
    <source>
        <dbReference type="ARBA" id="ARBA00023056"/>
    </source>
</evidence>
<dbReference type="SUPFAM" id="SSF51011">
    <property type="entry name" value="Glycosyl hydrolase domain"/>
    <property type="match status" value="1"/>
</dbReference>
<dbReference type="GO" id="GO:0005978">
    <property type="term" value="P:glycogen biosynthetic process"/>
    <property type="evidence" value="ECO:0007669"/>
    <property type="project" value="UniProtKB-UniRule"/>
</dbReference>
<dbReference type="Pfam" id="PF02922">
    <property type="entry name" value="CBM_48"/>
    <property type="match status" value="1"/>
</dbReference>
<dbReference type="SUPFAM" id="SSF81296">
    <property type="entry name" value="E set domains"/>
    <property type="match status" value="1"/>
</dbReference>
<dbReference type="CDD" id="cd11322">
    <property type="entry name" value="AmyAc_Glg_BE"/>
    <property type="match status" value="1"/>
</dbReference>
<evidence type="ECO:0000256" key="6">
    <source>
        <dbReference type="ARBA" id="ARBA00022676"/>
    </source>
</evidence>
<feature type="active site" description="Nucleophile" evidence="10 11">
    <location>
        <position position="414"/>
    </location>
</feature>
<dbReference type="EMBL" id="JACRSY010000001">
    <property type="protein sequence ID" value="MBC8578094.1"/>
    <property type="molecule type" value="Genomic_DNA"/>
</dbReference>
<dbReference type="InterPro" id="IPR006048">
    <property type="entry name" value="A-amylase/branching_C"/>
</dbReference>
<evidence type="ECO:0000259" key="12">
    <source>
        <dbReference type="SMART" id="SM00642"/>
    </source>
</evidence>
<dbReference type="InterPro" id="IPR013780">
    <property type="entry name" value="Glyco_hydro_b"/>
</dbReference>
<dbReference type="FunFam" id="3.20.20.80:FF:000003">
    <property type="entry name" value="1,4-alpha-glucan branching enzyme GlgB"/>
    <property type="match status" value="1"/>
</dbReference>
<dbReference type="RefSeq" id="WP_249331170.1">
    <property type="nucleotide sequence ID" value="NZ_JACRSY010000001.1"/>
</dbReference>
<dbReference type="SUPFAM" id="SSF51445">
    <property type="entry name" value="(Trans)glycosidases"/>
    <property type="match status" value="1"/>
</dbReference>
<dbReference type="InterPro" id="IPR014756">
    <property type="entry name" value="Ig_E-set"/>
</dbReference>
<evidence type="ECO:0000256" key="10">
    <source>
        <dbReference type="HAMAP-Rule" id="MF_00685"/>
    </source>
</evidence>
<dbReference type="InterPro" id="IPR044143">
    <property type="entry name" value="GlgB_N_E_set_prok"/>
</dbReference>
<comment type="caution">
    <text evidence="13">The sequence shown here is derived from an EMBL/GenBank/DDBJ whole genome shotgun (WGS) entry which is preliminary data.</text>
</comment>
<evidence type="ECO:0000256" key="1">
    <source>
        <dbReference type="ARBA" id="ARBA00000826"/>
    </source>
</evidence>
<dbReference type="InterPro" id="IPR004193">
    <property type="entry name" value="Glyco_hydro_13_N"/>
</dbReference>
<dbReference type="FunFam" id="2.60.40.10:FF:000169">
    <property type="entry name" value="1,4-alpha-glucan branching enzyme GlgB"/>
    <property type="match status" value="1"/>
</dbReference>
<accession>A0A926ICR5</accession>
<dbReference type="GO" id="GO:0043169">
    <property type="term" value="F:cation binding"/>
    <property type="evidence" value="ECO:0007669"/>
    <property type="project" value="InterPro"/>
</dbReference>
<comment type="similarity">
    <text evidence="4 10">Belongs to the glycosyl hydrolase 13 family. GlgB subfamily.</text>
</comment>
<evidence type="ECO:0000256" key="3">
    <source>
        <dbReference type="ARBA" id="ARBA00004964"/>
    </source>
</evidence>
<dbReference type="Gene3D" id="2.60.40.10">
    <property type="entry name" value="Immunoglobulins"/>
    <property type="match status" value="2"/>
</dbReference>
<dbReference type="GO" id="GO:0004553">
    <property type="term" value="F:hydrolase activity, hydrolyzing O-glycosyl compounds"/>
    <property type="evidence" value="ECO:0007669"/>
    <property type="project" value="InterPro"/>
</dbReference>
<keyword evidence="7 10" id="KW-0808">Transferase</keyword>
<dbReference type="Pfam" id="PF22019">
    <property type="entry name" value="GlgB_N"/>
    <property type="match status" value="1"/>
</dbReference>
<dbReference type="PANTHER" id="PTHR43651">
    <property type="entry name" value="1,4-ALPHA-GLUCAN-BRANCHING ENZYME"/>
    <property type="match status" value="1"/>
</dbReference>
<dbReference type="InterPro" id="IPR017853">
    <property type="entry name" value="GH"/>
</dbReference>
<dbReference type="NCBIfam" id="TIGR01515">
    <property type="entry name" value="branching_enzym"/>
    <property type="match status" value="1"/>
</dbReference>
<evidence type="ECO:0000313" key="13">
    <source>
        <dbReference type="EMBL" id="MBC8578094.1"/>
    </source>
</evidence>
<dbReference type="CDD" id="cd02855">
    <property type="entry name" value="E_set_GBE_prok_N"/>
    <property type="match status" value="1"/>
</dbReference>
<dbReference type="Gene3D" id="3.20.20.80">
    <property type="entry name" value="Glycosidases"/>
    <property type="match status" value="1"/>
</dbReference>
<feature type="domain" description="Glycosyl hydrolase family 13 catalytic" evidence="12">
    <location>
        <begin position="267"/>
        <end position="627"/>
    </location>
</feature>
<dbReference type="Pfam" id="PF02806">
    <property type="entry name" value="Alpha-amylase_C"/>
    <property type="match status" value="1"/>
</dbReference>
<dbReference type="GO" id="GO:0003844">
    <property type="term" value="F:1,4-alpha-glucan branching enzyme activity"/>
    <property type="evidence" value="ECO:0007669"/>
    <property type="project" value="UniProtKB-UniRule"/>
</dbReference>
<dbReference type="AlphaFoldDB" id="A0A926ICR5"/>
<comment type="subunit">
    <text evidence="10">Monomer.</text>
</comment>
<comment type="pathway">
    <text evidence="3 10">Glycan biosynthesis; glycogen biosynthesis.</text>
</comment>
<evidence type="ECO:0000256" key="7">
    <source>
        <dbReference type="ARBA" id="ARBA00022679"/>
    </source>
</evidence>
<comment type="function">
    <text evidence="2 10">Catalyzes the formation of the alpha-1,6-glucosidic linkages in glycogen by scission of a 1,4-alpha-linked oligosaccharide from growing alpha-1,4-glucan chains and the subsequent attachment of the oligosaccharide to the alpha-1,6 position.</text>
</comment>
<keyword evidence="6 10" id="KW-0328">Glycosyltransferase</keyword>
<feature type="active site" description="Proton donor" evidence="10 11">
    <location>
        <position position="467"/>
    </location>
</feature>
<dbReference type="Gene3D" id="2.60.40.1180">
    <property type="entry name" value="Golgi alpha-mannosidase II"/>
    <property type="match status" value="1"/>
</dbReference>
<evidence type="ECO:0000256" key="11">
    <source>
        <dbReference type="PIRSR" id="PIRSR000463-1"/>
    </source>
</evidence>
<dbReference type="InterPro" id="IPR054169">
    <property type="entry name" value="GlgB_N"/>
</dbReference>
<evidence type="ECO:0000256" key="5">
    <source>
        <dbReference type="ARBA" id="ARBA00022600"/>
    </source>
</evidence>
<keyword evidence="5 10" id="KW-0321">Glycogen metabolism</keyword>
<dbReference type="EC" id="2.4.1.18" evidence="10"/>
<dbReference type="GO" id="GO:0005829">
    <property type="term" value="C:cytosol"/>
    <property type="evidence" value="ECO:0007669"/>
    <property type="project" value="TreeGrafter"/>
</dbReference>
<reference evidence="13" key="1">
    <citation type="submission" date="2020-08" db="EMBL/GenBank/DDBJ databases">
        <title>Genome public.</title>
        <authorList>
            <person name="Liu C."/>
            <person name="Sun Q."/>
        </authorList>
    </citation>
    <scope>NUCLEOTIDE SEQUENCE</scope>
    <source>
        <strain evidence="13">NSJ-12</strain>
    </source>
</reference>
<comment type="catalytic activity">
    <reaction evidence="1 10">
        <text>Transfers a segment of a (1-&gt;4)-alpha-D-glucan chain to a primary hydroxy group in a similar glucan chain.</text>
        <dbReference type="EC" id="2.4.1.18"/>
    </reaction>
</comment>
<evidence type="ECO:0000256" key="2">
    <source>
        <dbReference type="ARBA" id="ARBA00002953"/>
    </source>
</evidence>
<dbReference type="PIRSF" id="PIRSF000463">
    <property type="entry name" value="GlgB"/>
    <property type="match status" value="1"/>
</dbReference>
<keyword evidence="14" id="KW-1185">Reference proteome</keyword>